<evidence type="ECO:0000313" key="2">
    <source>
        <dbReference type="Proteomes" id="UP001633002"/>
    </source>
</evidence>
<dbReference type="AlphaFoldDB" id="A0ABD3HD14"/>
<gene>
    <name evidence="1" type="ORF">R1sor_014250</name>
</gene>
<proteinExistence type="predicted"/>
<evidence type="ECO:0000313" key="1">
    <source>
        <dbReference type="EMBL" id="KAL3687941.1"/>
    </source>
</evidence>
<dbReference type="Proteomes" id="UP001633002">
    <property type="component" value="Unassembled WGS sequence"/>
</dbReference>
<dbReference type="EMBL" id="JBJQOH010000004">
    <property type="protein sequence ID" value="KAL3687941.1"/>
    <property type="molecule type" value="Genomic_DNA"/>
</dbReference>
<protein>
    <submittedName>
        <fullName evidence="1">Uncharacterized protein</fullName>
    </submittedName>
</protein>
<organism evidence="1 2">
    <name type="scientific">Riccia sorocarpa</name>
    <dbReference type="NCBI Taxonomy" id="122646"/>
    <lineage>
        <taxon>Eukaryota</taxon>
        <taxon>Viridiplantae</taxon>
        <taxon>Streptophyta</taxon>
        <taxon>Embryophyta</taxon>
        <taxon>Marchantiophyta</taxon>
        <taxon>Marchantiopsida</taxon>
        <taxon>Marchantiidae</taxon>
        <taxon>Marchantiales</taxon>
        <taxon>Ricciaceae</taxon>
        <taxon>Riccia</taxon>
    </lineage>
</organism>
<accession>A0ABD3HD14</accession>
<comment type="caution">
    <text evidence="1">The sequence shown here is derived from an EMBL/GenBank/DDBJ whole genome shotgun (WGS) entry which is preliminary data.</text>
</comment>
<keyword evidence="2" id="KW-1185">Reference proteome</keyword>
<reference evidence="1 2" key="1">
    <citation type="submission" date="2024-09" db="EMBL/GenBank/DDBJ databases">
        <title>Chromosome-scale assembly of Riccia sorocarpa.</title>
        <authorList>
            <person name="Paukszto L."/>
        </authorList>
    </citation>
    <scope>NUCLEOTIDE SEQUENCE [LARGE SCALE GENOMIC DNA]</scope>
    <source>
        <strain evidence="1">LP-2024</strain>
        <tissue evidence="1">Aerial parts of the thallus</tissue>
    </source>
</reference>
<name>A0ABD3HD14_9MARC</name>
<sequence length="320" mass="36712">MSAADNGGEHNHMILGVKLLQQLEYGVLLGAHSWINDAFYQRLDSTSRTATLEEVHSGQEEEGDSRILNHNATEMIPVGGLRVPHRREDVKVLDWRADEEGRWVWAKITVKDEEIMVATVYAPNDAAERGESRCCFGDMAEVETENQGLGVGERFLKGWVALRKHIKTLQYEKVAKLNELPEKEKQLHWLMEKDPDTLSAAEQKQLGELISEVRGLQAWKQQRWRQTCRDKFLKDGDVCSAFFFQKFKRRRARTSIRKLVAEGGQLLTSKQKIKGEIYSHFSRLYGAEEWNQQRRAATQELLANVDMRISTEEDVGRGPC</sequence>